<dbReference type="Gene3D" id="3.40.47.10">
    <property type="match status" value="1"/>
</dbReference>
<dbReference type="NCBIfam" id="TIGR01930">
    <property type="entry name" value="AcCoA-C-Actrans"/>
    <property type="match status" value="1"/>
</dbReference>
<dbReference type="PANTHER" id="PTHR42689:SF1">
    <property type="entry name" value="ACETYL-COA ACYLTRANSFERASE FADA2 (3-KETOACYL-COA THIOLASE) (BETA-KETOTHIOLASE)-RELATED"/>
    <property type="match status" value="1"/>
</dbReference>
<keyword evidence="2 4" id="KW-0808">Transferase</keyword>
<dbReference type="EMBL" id="CP071868">
    <property type="protein sequence ID" value="QTE29643.1"/>
    <property type="molecule type" value="Genomic_DNA"/>
</dbReference>
<dbReference type="EC" id="2.3.1.9" evidence="7"/>
<proteinExistence type="inferred from homology"/>
<dbReference type="GO" id="GO:0005829">
    <property type="term" value="C:cytosol"/>
    <property type="evidence" value="ECO:0007669"/>
    <property type="project" value="TreeGrafter"/>
</dbReference>
<dbReference type="InterPro" id="IPR002155">
    <property type="entry name" value="Thiolase"/>
</dbReference>
<keyword evidence="8" id="KW-1185">Reference proteome</keyword>
<evidence type="ECO:0000256" key="2">
    <source>
        <dbReference type="ARBA" id="ARBA00022679"/>
    </source>
</evidence>
<dbReference type="AlphaFoldDB" id="A0A8A4ZFE7"/>
<organism evidence="7 8">
    <name type="scientific">Pengzhenrongella sicca</name>
    <dbReference type="NCBI Taxonomy" id="2819238"/>
    <lineage>
        <taxon>Bacteria</taxon>
        <taxon>Bacillati</taxon>
        <taxon>Actinomycetota</taxon>
        <taxon>Actinomycetes</taxon>
        <taxon>Micrococcales</taxon>
        <taxon>Pengzhenrongella</taxon>
    </lineage>
</organism>
<dbReference type="InterPro" id="IPR020617">
    <property type="entry name" value="Thiolase_C"/>
</dbReference>
<evidence type="ECO:0000256" key="3">
    <source>
        <dbReference type="ARBA" id="ARBA00023315"/>
    </source>
</evidence>
<dbReference type="CDD" id="cd00751">
    <property type="entry name" value="thiolase"/>
    <property type="match status" value="1"/>
</dbReference>
<dbReference type="RefSeq" id="WP_227423937.1">
    <property type="nucleotide sequence ID" value="NZ_CP071868.1"/>
</dbReference>
<evidence type="ECO:0000259" key="5">
    <source>
        <dbReference type="Pfam" id="PF00108"/>
    </source>
</evidence>
<accession>A0A8A4ZFE7</accession>
<dbReference type="Pfam" id="PF00108">
    <property type="entry name" value="Thiolase_N"/>
    <property type="match status" value="1"/>
</dbReference>
<dbReference type="GO" id="GO:0003985">
    <property type="term" value="F:acetyl-CoA C-acetyltransferase activity"/>
    <property type="evidence" value="ECO:0007669"/>
    <property type="project" value="UniProtKB-EC"/>
</dbReference>
<feature type="domain" description="Thiolase C-terminal" evidence="6">
    <location>
        <begin position="324"/>
        <end position="456"/>
    </location>
</feature>
<dbReference type="InterPro" id="IPR016039">
    <property type="entry name" value="Thiolase-like"/>
</dbReference>
<protein>
    <submittedName>
        <fullName evidence="7">Acetyl-CoA C-acetyltransferase</fullName>
        <ecNumber evidence="7">2.3.1.9</ecNumber>
    </submittedName>
</protein>
<dbReference type="KEGG" id="psic:J4E96_00845"/>
<dbReference type="PANTHER" id="PTHR42689">
    <property type="entry name" value="ACETYL-COA ACYLTRANSFERASE FADA2 (3-KETOACYL-COA THIOLASE) (BETA-KETOTHIOLASE)-RELATED"/>
    <property type="match status" value="1"/>
</dbReference>
<dbReference type="InterPro" id="IPR050521">
    <property type="entry name" value="3-ketoacyl-CoA_Thiolase"/>
</dbReference>
<dbReference type="NCBIfam" id="NF006740">
    <property type="entry name" value="PRK09268.1"/>
    <property type="match status" value="1"/>
</dbReference>
<name>A0A8A4ZFE7_9MICO</name>
<dbReference type="Pfam" id="PF02803">
    <property type="entry name" value="Thiolase_C"/>
    <property type="match status" value="1"/>
</dbReference>
<feature type="domain" description="Thiolase N-terminal" evidence="5">
    <location>
        <begin position="27"/>
        <end position="295"/>
    </location>
</feature>
<evidence type="ECO:0000313" key="8">
    <source>
        <dbReference type="Proteomes" id="UP000663937"/>
    </source>
</evidence>
<evidence type="ECO:0000256" key="1">
    <source>
        <dbReference type="ARBA" id="ARBA00010982"/>
    </source>
</evidence>
<reference evidence="7" key="1">
    <citation type="submission" date="2021-03" db="EMBL/GenBank/DDBJ databases">
        <title>Pengzhenrongella sicca gen. nov., sp. nov., a new member of suborder Micrococcineae isolated from High-Arctic tundra soil.</title>
        <authorList>
            <person name="Peng F."/>
        </authorList>
    </citation>
    <scope>NUCLEOTIDE SEQUENCE</scope>
    <source>
        <strain evidence="7">LRZ-2</strain>
    </source>
</reference>
<sequence length="458" mass="46589">MAAPTNATAQPAAPEGATGTALPRRAVVVGGNRLPFARAGGPYAGASNQDLLTAALDGLVARFGLQGERIGEVAAGAVLKHSRDFNLTRECVLGSALSPQTPAYDLQQACATGLEAVVGLANKIRLGQLESGIAAGVDSASDAPIAVSDGLRHALLALARAKTPRQKLAAIAGLRPRDLAPAAPRIDEPRTGLSMGEHQALTTAQWGITRAAQDELALASHTRLAAAYDAGFFDDLVTGFRGLTRDQNLRPDTSLAKLAALPPAFGRDLAEPATMTAGNSTPLTDGAAAVLLASDDWAAARGLPALAVVVDAESGAVDFVHGGDGLLMAPVFAVPRLLERNGLTLADFDIVEIHEAFASTVLATLAAWADADFGRERLGLDGAFGSVDPDRLNVTGSSLAAGHPFAATGGRIVATAAKILAERKAARAGTPDADRPVRALLSVCAAGGMGVTAILEAA</sequence>
<gene>
    <name evidence="7" type="ORF">J4E96_00845</name>
</gene>
<keyword evidence="3 4" id="KW-0012">Acyltransferase</keyword>
<comment type="similarity">
    <text evidence="1 4">Belongs to the thiolase-like superfamily. Thiolase family.</text>
</comment>
<dbReference type="Proteomes" id="UP000663937">
    <property type="component" value="Chromosome"/>
</dbReference>
<dbReference type="SUPFAM" id="SSF53901">
    <property type="entry name" value="Thiolase-like"/>
    <property type="match status" value="2"/>
</dbReference>
<evidence type="ECO:0000256" key="4">
    <source>
        <dbReference type="RuleBase" id="RU003557"/>
    </source>
</evidence>
<dbReference type="InterPro" id="IPR020616">
    <property type="entry name" value="Thiolase_N"/>
</dbReference>
<evidence type="ECO:0000259" key="6">
    <source>
        <dbReference type="Pfam" id="PF02803"/>
    </source>
</evidence>
<evidence type="ECO:0000313" key="7">
    <source>
        <dbReference type="EMBL" id="QTE29643.1"/>
    </source>
</evidence>